<dbReference type="InterPro" id="IPR036881">
    <property type="entry name" value="Glyco_hydro_3_C_sf"/>
</dbReference>
<dbReference type="GO" id="GO:0004553">
    <property type="term" value="F:hydrolase activity, hydrolyzing O-glycosyl compounds"/>
    <property type="evidence" value="ECO:0007669"/>
    <property type="project" value="InterPro"/>
</dbReference>
<keyword evidence="2 5" id="KW-0378">Hydrolase</keyword>
<dbReference type="SUPFAM" id="SSF52279">
    <property type="entry name" value="Beta-D-glucan exohydrolase, C-terminal domain"/>
    <property type="match status" value="1"/>
</dbReference>
<keyword evidence="3" id="KW-1133">Transmembrane helix</keyword>
<dbReference type="SMART" id="SM01217">
    <property type="entry name" value="Fn3_like"/>
    <property type="match status" value="1"/>
</dbReference>
<dbReference type="PANTHER" id="PTHR42715:SF10">
    <property type="entry name" value="BETA-GLUCOSIDASE"/>
    <property type="match status" value="1"/>
</dbReference>
<evidence type="ECO:0000256" key="2">
    <source>
        <dbReference type="ARBA" id="ARBA00022801"/>
    </source>
</evidence>
<dbReference type="Proteomes" id="UP000006866">
    <property type="component" value="Chromosome"/>
</dbReference>
<dbReference type="Pfam" id="PF14310">
    <property type="entry name" value="Fn3-like"/>
    <property type="match status" value="1"/>
</dbReference>
<keyword evidence="6" id="KW-1185">Reference proteome</keyword>
<dbReference type="InterPro" id="IPR026891">
    <property type="entry name" value="Fn3-like"/>
</dbReference>
<reference evidence="6" key="1">
    <citation type="submission" date="2010-10" db="EMBL/GenBank/DDBJ databases">
        <title>The complete genome of Halanaerobium praevalens DSM 2228.</title>
        <authorList>
            <consortium name="US DOE Joint Genome Institute (JGI-PGF)"/>
            <person name="Lucas S."/>
            <person name="Copeland A."/>
            <person name="Lapidus A."/>
            <person name="Glavina del Rio T."/>
            <person name="Dalin E."/>
            <person name="Tice H."/>
            <person name="Bruce D."/>
            <person name="Goodwin L."/>
            <person name="Pitluck S."/>
            <person name="Kyrpides N."/>
            <person name="Mavromatis K."/>
            <person name="Ivanova N."/>
            <person name="Ovchinnikova G."/>
            <person name="Chertkov O."/>
            <person name="Detter J.C."/>
            <person name="Han C."/>
            <person name="Larimer F."/>
            <person name="Land M."/>
            <person name="Hauser L."/>
            <person name="Markowitz V."/>
            <person name="Cheng J.-F."/>
            <person name="Hugenholtz P."/>
            <person name="Woyke T."/>
            <person name="Wu D."/>
            <person name="Tindall B."/>
            <person name="Pomrenke H.G."/>
            <person name="Brambilla E."/>
            <person name="Klenk H.-P."/>
            <person name="Eisen J.A."/>
        </authorList>
    </citation>
    <scope>NUCLEOTIDE SEQUENCE [LARGE SCALE GENOMIC DNA]</scope>
    <source>
        <strain evidence="6">ATCC 33744 / DSM 2228 / GSL</strain>
    </source>
</reference>
<dbReference type="SUPFAM" id="SSF51445">
    <property type="entry name" value="(Trans)glycosidases"/>
    <property type="match status" value="1"/>
</dbReference>
<keyword evidence="3" id="KW-0472">Membrane</keyword>
<evidence type="ECO:0000313" key="6">
    <source>
        <dbReference type="Proteomes" id="UP000006866"/>
    </source>
</evidence>
<accession>E3DM04</accession>
<dbReference type="InterPro" id="IPR002772">
    <property type="entry name" value="Glyco_hydro_3_C"/>
</dbReference>
<dbReference type="PATRIC" id="fig|572479.3.peg.108"/>
<dbReference type="Pfam" id="PF00933">
    <property type="entry name" value="Glyco_hydro_3"/>
    <property type="match status" value="1"/>
</dbReference>
<keyword evidence="3" id="KW-0812">Transmembrane</keyword>
<proteinExistence type="inferred from homology"/>
<protein>
    <submittedName>
        <fullName evidence="5">Glycoside hydrolase family 3 domain protein</fullName>
    </submittedName>
</protein>
<dbReference type="Gene3D" id="3.20.20.300">
    <property type="entry name" value="Glycoside hydrolase, family 3, N-terminal domain"/>
    <property type="match status" value="1"/>
</dbReference>
<evidence type="ECO:0000259" key="4">
    <source>
        <dbReference type="SMART" id="SM01217"/>
    </source>
</evidence>
<dbReference type="PANTHER" id="PTHR42715">
    <property type="entry name" value="BETA-GLUCOSIDASE"/>
    <property type="match status" value="1"/>
</dbReference>
<dbReference type="STRING" id="572479.Hprae_0105"/>
<dbReference type="Gene3D" id="2.60.40.10">
    <property type="entry name" value="Immunoglobulins"/>
    <property type="match status" value="1"/>
</dbReference>
<dbReference type="HOGENOM" id="CLU_005235_1_1_9"/>
<feature type="domain" description="Fibronectin type III-like" evidence="4">
    <location>
        <begin position="485"/>
        <end position="559"/>
    </location>
</feature>
<dbReference type="InterPro" id="IPR017853">
    <property type="entry name" value="GH"/>
</dbReference>
<dbReference type="InterPro" id="IPR036962">
    <property type="entry name" value="Glyco_hydro_3_N_sf"/>
</dbReference>
<dbReference type="Gene3D" id="3.40.50.1700">
    <property type="entry name" value="Glycoside hydrolase family 3 C-terminal domain"/>
    <property type="match status" value="1"/>
</dbReference>
<dbReference type="InterPro" id="IPR001764">
    <property type="entry name" value="Glyco_hydro_3_N"/>
</dbReference>
<feature type="transmembrane region" description="Helical" evidence="3">
    <location>
        <begin position="81"/>
        <end position="102"/>
    </location>
</feature>
<dbReference type="EMBL" id="CP002175">
    <property type="protein sequence ID" value="ADO76263.1"/>
    <property type="molecule type" value="Genomic_DNA"/>
</dbReference>
<dbReference type="eggNOG" id="COG1472">
    <property type="taxonomic scope" value="Bacteria"/>
</dbReference>
<dbReference type="Pfam" id="PF01915">
    <property type="entry name" value="Glyco_hydro_3_C"/>
    <property type="match status" value="1"/>
</dbReference>
<comment type="similarity">
    <text evidence="1">Belongs to the glycosyl hydrolase 3 family.</text>
</comment>
<dbReference type="AlphaFoldDB" id="E3DM04"/>
<dbReference type="InterPro" id="IPR050288">
    <property type="entry name" value="Cellulose_deg_GH3"/>
</dbReference>
<dbReference type="PRINTS" id="PR00133">
    <property type="entry name" value="GLHYDRLASE3"/>
</dbReference>
<reference evidence="5 6" key="2">
    <citation type="journal article" date="2011" name="Stand. Genomic Sci.">
        <title>Complete genome sequence of the extremely halophilic Halanaerobium praevalens type strain (GSL).</title>
        <authorList>
            <person name="Ivanova N."/>
            <person name="Sikorski J."/>
            <person name="Chertkov O."/>
            <person name="Nolan M."/>
            <person name="Lucas S."/>
            <person name="Hammon N."/>
            <person name="Deshpande S."/>
            <person name="Cheng J.F."/>
            <person name="Tapia R."/>
            <person name="Han C."/>
            <person name="Goodwin L."/>
            <person name="Pitluck S."/>
            <person name="Huntemann M."/>
            <person name="Liolios K."/>
            <person name="Pagani I."/>
            <person name="Mavromatis K."/>
            <person name="Ovchinikova G."/>
            <person name="Pati A."/>
            <person name="Chen A."/>
            <person name="Palaniappan K."/>
            <person name="Land M."/>
            <person name="Hauser L."/>
            <person name="Brambilla E.M."/>
            <person name="Kannan K.P."/>
            <person name="Rohde M."/>
            <person name="Tindall B.J."/>
            <person name="Goker M."/>
            <person name="Detter J.C."/>
            <person name="Woyke T."/>
            <person name="Bristow J."/>
            <person name="Eisen J.A."/>
            <person name="Markowitz V."/>
            <person name="Hugenholtz P."/>
            <person name="Kyrpides N.C."/>
            <person name="Klenk H.P."/>
            <person name="Lapidus A."/>
        </authorList>
    </citation>
    <scope>NUCLEOTIDE SEQUENCE [LARGE SCALE GENOMIC DNA]</scope>
    <source>
        <strain evidence="6">ATCC 33744 / DSM 2228 / GSL</strain>
    </source>
</reference>
<dbReference type="CAZy" id="GH3">
    <property type="family name" value="Glycoside Hydrolase Family 3"/>
</dbReference>
<feature type="transmembrane region" description="Helical" evidence="3">
    <location>
        <begin position="966"/>
        <end position="990"/>
    </location>
</feature>
<dbReference type="RefSeq" id="WP_014552298.1">
    <property type="nucleotide sequence ID" value="NC_017455.1"/>
</dbReference>
<sequence length="997" mass="110912">MKKRWFKLLTTIILLAIIIGGVVGFINYKLTNSTINIREDDFDSMVNALSPYLITAGALILVVLIILLISRKYSQKTKNLILVQSILAIILIVFVIGNLIIFGPANKILNLSLSKKYALSEATASKSGELGTKIVEEGVVLLKNEGEILPFSSNNKKLNVFGWSATNPIYGGTGSGTIDTSKTISLLDNLRATGYKINENLVDFYTSYSSSRPMVGMWGQDWTIPEPKLEDYNSEGIFEQAESFSDTALIVISRSGGEGADLPRSITDRDDLKPGGMFGQSGVRYTSNSDDIDINKHYLELSHREKNMIERVTSNFKDVVVIINSANPMELGWLDDYKSIKAALWYPGPGITGFKALGGILDGSINPSGKLPDTYVYDLLKTPTNNNYGDFTYTNMDNVINSDNNDEKYEAHFVNYVESIYVGYKFYETAAAEGLIDYESKVQYPFGYGLSYTSFEQEIVDFNWDNNSVKLDVKVTNTGKSTGKEVVEVYYTPPYYNGGIEKSEVNLIEFAKTSNLAPGESQRISLSFDLEDMASYDYKNYESYVLEKGDYQISLRSDSHTLIDSRTINIDEDLIYNEENNGSRSGDIEVATNQFDYAHGNVNYLSREDGFANYEKATAAPSNFSLEDKFKQDFSAIANYNLEAYNDSEAEMPILKQNNNLEIRDVAGLDYNDPKWEKLLNQLSISDMNKLIALGGYSTSALNSINLPRTVSADGPAGLNNNFSGQSGTGFPTAVLIAATWNKDLAFDFGIQIGKEAAEMHVTGWYAPSMNIHRSAFLGRSFEYYSEDPYLSGSIAAKSTKGAEEQGLVAYIKHFALNDQEQNRDKILATWADEQAMREIYLKPFEMSVKEGGATGVMSAFNYIGNNWAGTSSSLLNEVLRKEWGFRGHVITDYFMGDKSTGYMDADLAIRNGNDLMLSTTGENGAYIDDLESATSISAMRTASHNILYSVANSNAMDPKNFEMEAWVKIVIIIDIIIALILLAFEFIYFKKYLKNN</sequence>
<dbReference type="OrthoDB" id="98455at2"/>
<evidence type="ECO:0000256" key="3">
    <source>
        <dbReference type="SAM" id="Phobius"/>
    </source>
</evidence>
<gene>
    <name evidence="5" type="ordered locus">Hprae_0105</name>
</gene>
<evidence type="ECO:0000256" key="1">
    <source>
        <dbReference type="ARBA" id="ARBA00005336"/>
    </source>
</evidence>
<organism evidence="5 6">
    <name type="scientific">Halanaerobium praevalens (strain ATCC 33744 / DSM 2228 / GSL)</name>
    <dbReference type="NCBI Taxonomy" id="572479"/>
    <lineage>
        <taxon>Bacteria</taxon>
        <taxon>Bacillati</taxon>
        <taxon>Bacillota</taxon>
        <taxon>Clostridia</taxon>
        <taxon>Halanaerobiales</taxon>
        <taxon>Halanaerobiaceae</taxon>
        <taxon>Halanaerobium</taxon>
    </lineage>
</organism>
<dbReference type="KEGG" id="hpk:Hprae_0105"/>
<dbReference type="GO" id="GO:0005975">
    <property type="term" value="P:carbohydrate metabolic process"/>
    <property type="evidence" value="ECO:0007669"/>
    <property type="project" value="InterPro"/>
</dbReference>
<dbReference type="InterPro" id="IPR013783">
    <property type="entry name" value="Ig-like_fold"/>
</dbReference>
<feature type="transmembrane region" description="Helical" evidence="3">
    <location>
        <begin position="48"/>
        <end position="69"/>
    </location>
</feature>
<evidence type="ECO:0000313" key="5">
    <source>
        <dbReference type="EMBL" id="ADO76263.1"/>
    </source>
</evidence>
<name>E3DM04_HALPG</name>